<evidence type="ECO:0000256" key="1">
    <source>
        <dbReference type="ARBA" id="ARBA00022679"/>
    </source>
</evidence>
<dbReference type="AlphaFoldDB" id="A0A921H3H4"/>
<dbReference type="PANTHER" id="PTHR43800">
    <property type="entry name" value="PEPTIDYL-LYSINE N-ACETYLTRANSFERASE YJAB"/>
    <property type="match status" value="1"/>
</dbReference>
<dbReference type="PROSITE" id="PS51186">
    <property type="entry name" value="GNAT"/>
    <property type="match status" value="2"/>
</dbReference>
<dbReference type="EMBL" id="DYVS01000023">
    <property type="protein sequence ID" value="HJF69348.1"/>
    <property type="molecule type" value="Genomic_DNA"/>
</dbReference>
<name>A0A921H3H4_9BACT</name>
<keyword evidence="1" id="KW-0808">Transferase</keyword>
<keyword evidence="2" id="KW-0012">Acyltransferase</keyword>
<feature type="domain" description="N-acetyltransferase" evidence="3">
    <location>
        <begin position="8"/>
        <end position="144"/>
    </location>
</feature>
<sequence length="288" mass="33428">MKEKRNRTEIVERCVELWEVSVRATHDFLVEGDIDFYRPFVRENCEKLPLLLHYEGDDIVAFLGYDMTSIEMLFVDPDYRGRGIGRDLIEWAIEDVHAERVAVNEQNVQAVGFYAQMGFEVEHRTETDGCGKPYPILYLRLKNSPQRMVKVTGDKKTYLPLLLDADPCEAMIDRYLEESDMFVLEKDGKVIGEAVVDGKGEIKNLAVLPEYQGKLYGMYIISSLVDYYKNHFSRLWVGTSESGVGYYERYGFVRDHVVKNFFTNNYPEPIIDNGIPCVDMTYLYLEIR</sequence>
<reference evidence="4" key="1">
    <citation type="journal article" date="2021" name="PeerJ">
        <title>Extensive microbial diversity within the chicken gut microbiome revealed by metagenomics and culture.</title>
        <authorList>
            <person name="Gilroy R."/>
            <person name="Ravi A."/>
            <person name="Getino M."/>
            <person name="Pursley I."/>
            <person name="Horton D.L."/>
            <person name="Alikhan N.F."/>
            <person name="Baker D."/>
            <person name="Gharbi K."/>
            <person name="Hall N."/>
            <person name="Watson M."/>
            <person name="Adriaenssens E.M."/>
            <person name="Foster-Nyarko E."/>
            <person name="Jarju S."/>
            <person name="Secka A."/>
            <person name="Antonio M."/>
            <person name="Oren A."/>
            <person name="Chaudhuri R.R."/>
            <person name="La Ragione R."/>
            <person name="Hildebrand F."/>
            <person name="Pallen M.J."/>
        </authorList>
    </citation>
    <scope>NUCLEOTIDE SEQUENCE</scope>
    <source>
        <strain evidence="4">6966</strain>
    </source>
</reference>
<organism evidence="4 5">
    <name type="scientific">Butyricimonas virosa</name>
    <dbReference type="NCBI Taxonomy" id="544645"/>
    <lineage>
        <taxon>Bacteria</taxon>
        <taxon>Pseudomonadati</taxon>
        <taxon>Bacteroidota</taxon>
        <taxon>Bacteroidia</taxon>
        <taxon>Bacteroidales</taxon>
        <taxon>Odoribacteraceae</taxon>
        <taxon>Butyricimonas</taxon>
    </lineage>
</organism>
<comment type="caution">
    <text evidence="4">The sequence shown here is derived from an EMBL/GenBank/DDBJ whole genome shotgun (WGS) entry which is preliminary data.</text>
</comment>
<accession>A0A921H3H4</accession>
<dbReference type="SUPFAM" id="SSF55729">
    <property type="entry name" value="Acyl-CoA N-acyltransferases (Nat)"/>
    <property type="match status" value="2"/>
</dbReference>
<dbReference type="Gene3D" id="3.40.630.30">
    <property type="match status" value="2"/>
</dbReference>
<dbReference type="CDD" id="cd04301">
    <property type="entry name" value="NAT_SF"/>
    <property type="match status" value="2"/>
</dbReference>
<dbReference type="PANTHER" id="PTHR43800:SF1">
    <property type="entry name" value="PEPTIDYL-LYSINE N-ACETYLTRANSFERASE YJAB"/>
    <property type="match status" value="1"/>
</dbReference>
<evidence type="ECO:0000256" key="2">
    <source>
        <dbReference type="ARBA" id="ARBA00023315"/>
    </source>
</evidence>
<dbReference type="InterPro" id="IPR000182">
    <property type="entry name" value="GNAT_dom"/>
</dbReference>
<proteinExistence type="predicted"/>
<dbReference type="InterPro" id="IPR016181">
    <property type="entry name" value="Acyl_CoA_acyltransferase"/>
</dbReference>
<dbReference type="GO" id="GO:0016747">
    <property type="term" value="F:acyltransferase activity, transferring groups other than amino-acyl groups"/>
    <property type="evidence" value="ECO:0007669"/>
    <property type="project" value="InterPro"/>
</dbReference>
<gene>
    <name evidence="4" type="ORF">K8V05_01165</name>
</gene>
<evidence type="ECO:0000259" key="3">
    <source>
        <dbReference type="PROSITE" id="PS51186"/>
    </source>
</evidence>
<protein>
    <submittedName>
        <fullName evidence="4">GNAT family N-acetyltransferase</fullName>
    </submittedName>
</protein>
<evidence type="ECO:0000313" key="5">
    <source>
        <dbReference type="Proteomes" id="UP000742098"/>
    </source>
</evidence>
<reference evidence="4" key="2">
    <citation type="submission" date="2021-09" db="EMBL/GenBank/DDBJ databases">
        <authorList>
            <person name="Gilroy R."/>
        </authorList>
    </citation>
    <scope>NUCLEOTIDE SEQUENCE</scope>
    <source>
        <strain evidence="4">6966</strain>
    </source>
</reference>
<feature type="domain" description="N-acetyltransferase" evidence="3">
    <location>
        <begin position="146"/>
        <end position="288"/>
    </location>
</feature>
<dbReference type="Pfam" id="PF13673">
    <property type="entry name" value="Acetyltransf_10"/>
    <property type="match status" value="2"/>
</dbReference>
<dbReference type="Proteomes" id="UP000742098">
    <property type="component" value="Unassembled WGS sequence"/>
</dbReference>
<evidence type="ECO:0000313" key="4">
    <source>
        <dbReference type="EMBL" id="HJF69348.1"/>
    </source>
</evidence>